<dbReference type="AlphaFoldDB" id="A0A6B0U999"/>
<dbReference type="EMBL" id="GIFC01007059">
    <property type="protein sequence ID" value="MXU89142.1"/>
    <property type="molecule type" value="Transcribed_RNA"/>
</dbReference>
<keyword evidence="1" id="KW-0812">Transmembrane</keyword>
<feature type="transmembrane region" description="Helical" evidence="1">
    <location>
        <begin position="38"/>
        <end position="58"/>
    </location>
</feature>
<reference evidence="2" key="1">
    <citation type="submission" date="2019-12" db="EMBL/GenBank/DDBJ databases">
        <title>An insight into the sialome of adult female Ixodes ricinus ticks feeding for 6 days.</title>
        <authorList>
            <person name="Perner J."/>
            <person name="Ribeiro J.M.C."/>
        </authorList>
    </citation>
    <scope>NUCLEOTIDE SEQUENCE</scope>
    <source>
        <strain evidence="2">Semi-engorged</strain>
        <tissue evidence="2">Salivary glands</tissue>
    </source>
</reference>
<keyword evidence="1" id="KW-0472">Membrane</keyword>
<accession>A0A6B0U999</accession>
<organism evidence="2">
    <name type="scientific">Ixodes ricinus</name>
    <name type="common">Common tick</name>
    <name type="synonym">Acarus ricinus</name>
    <dbReference type="NCBI Taxonomy" id="34613"/>
    <lineage>
        <taxon>Eukaryota</taxon>
        <taxon>Metazoa</taxon>
        <taxon>Ecdysozoa</taxon>
        <taxon>Arthropoda</taxon>
        <taxon>Chelicerata</taxon>
        <taxon>Arachnida</taxon>
        <taxon>Acari</taxon>
        <taxon>Parasitiformes</taxon>
        <taxon>Ixodida</taxon>
        <taxon>Ixodoidea</taxon>
        <taxon>Ixodidae</taxon>
        <taxon>Ixodinae</taxon>
        <taxon>Ixodes</taxon>
    </lineage>
</organism>
<name>A0A6B0U999_IXORI</name>
<evidence type="ECO:0000256" key="1">
    <source>
        <dbReference type="SAM" id="Phobius"/>
    </source>
</evidence>
<proteinExistence type="predicted"/>
<protein>
    <submittedName>
        <fullName evidence="2">Putative conserved protein with signal anchor</fullName>
    </submittedName>
</protein>
<keyword evidence="1" id="KW-1133">Transmembrane helix</keyword>
<feature type="transmembrane region" description="Helical" evidence="1">
    <location>
        <begin position="87"/>
        <end position="105"/>
    </location>
</feature>
<sequence>MPYCRPGSELCRNGAVRVDVLLTALWSVEKARRCSRKFCNAICVVFVLFLQSLPLVVLRRVVIVSGVPSITLWRGFPHFLSPVYRRVLWNMKSHVGVLFLIFISVE</sequence>
<evidence type="ECO:0000313" key="2">
    <source>
        <dbReference type="EMBL" id="MXU89142.1"/>
    </source>
</evidence>